<dbReference type="AlphaFoldDB" id="A0A6A3G8A2"/>
<dbReference type="EMBL" id="QXFU01010874">
    <property type="protein sequence ID" value="KAE8953120.1"/>
    <property type="molecule type" value="Genomic_DNA"/>
</dbReference>
<accession>A0A6A3G8A2</accession>
<proteinExistence type="predicted"/>
<feature type="non-terminal residue" evidence="2">
    <location>
        <position position="99"/>
    </location>
</feature>
<name>A0A6A3G8A2_9STRA</name>
<evidence type="ECO:0000256" key="1">
    <source>
        <dbReference type="SAM" id="MobiDB-lite"/>
    </source>
</evidence>
<reference evidence="2 3" key="1">
    <citation type="submission" date="2018-09" db="EMBL/GenBank/DDBJ databases">
        <title>Genomic investigation of the strawberry pathogen Phytophthora fragariae indicates pathogenicity is determined by transcriptional variation in three key races.</title>
        <authorList>
            <person name="Adams T.M."/>
            <person name="Armitage A.D."/>
            <person name="Sobczyk M.K."/>
            <person name="Bates H.J."/>
            <person name="Dunwell J.M."/>
            <person name="Nellist C.F."/>
            <person name="Harrison R.J."/>
        </authorList>
    </citation>
    <scope>NUCLEOTIDE SEQUENCE [LARGE SCALE GENOMIC DNA]</scope>
    <source>
        <strain evidence="2 3">SCRP324</strain>
    </source>
</reference>
<feature type="region of interest" description="Disordered" evidence="1">
    <location>
        <begin position="1"/>
        <end position="24"/>
    </location>
</feature>
<gene>
    <name evidence="2" type="ORF">PR002_g32478</name>
</gene>
<comment type="caution">
    <text evidence="2">The sequence shown here is derived from an EMBL/GenBank/DDBJ whole genome shotgun (WGS) entry which is preliminary data.</text>
</comment>
<dbReference type="Proteomes" id="UP000435112">
    <property type="component" value="Unassembled WGS sequence"/>
</dbReference>
<protein>
    <submittedName>
        <fullName evidence="2">Uncharacterized protein</fullName>
    </submittedName>
</protein>
<evidence type="ECO:0000313" key="3">
    <source>
        <dbReference type="Proteomes" id="UP000435112"/>
    </source>
</evidence>
<evidence type="ECO:0000313" key="2">
    <source>
        <dbReference type="EMBL" id="KAE8953120.1"/>
    </source>
</evidence>
<dbReference type="OrthoDB" id="79274at2759"/>
<sequence length="99" mass="10989">MPSQAATDPAYSEATTPNGHDNVPYFDEAQKAEARKIKPNTIMYASILVALLQPFQSGWSSSQTNLSQYNDTDECNARPVDDDTCLMFPGHSKLEWTFA</sequence>
<organism evidence="2 3">
    <name type="scientific">Phytophthora rubi</name>
    <dbReference type="NCBI Taxonomy" id="129364"/>
    <lineage>
        <taxon>Eukaryota</taxon>
        <taxon>Sar</taxon>
        <taxon>Stramenopiles</taxon>
        <taxon>Oomycota</taxon>
        <taxon>Peronosporomycetes</taxon>
        <taxon>Peronosporales</taxon>
        <taxon>Peronosporaceae</taxon>
        <taxon>Phytophthora</taxon>
    </lineage>
</organism>